<dbReference type="AlphaFoldDB" id="A0A0E0G1F2"/>
<evidence type="ECO:0000313" key="2">
    <source>
        <dbReference type="Proteomes" id="UP000006591"/>
    </source>
</evidence>
<dbReference type="EnsemblPlants" id="ONIVA02G04170.5">
    <property type="protein sequence ID" value="ONIVA02G04170.5"/>
    <property type="gene ID" value="ONIVA02G04170"/>
</dbReference>
<accession>A0A0E0G1F2</accession>
<reference evidence="1" key="1">
    <citation type="submission" date="2015-04" db="UniProtKB">
        <authorList>
            <consortium name="EnsemblPlants"/>
        </authorList>
    </citation>
    <scope>IDENTIFICATION</scope>
    <source>
        <strain evidence="1">SL10</strain>
    </source>
</reference>
<evidence type="ECO:0000313" key="1">
    <source>
        <dbReference type="EnsemblPlants" id="ONIVA02G04170.5"/>
    </source>
</evidence>
<reference evidence="1" key="2">
    <citation type="submission" date="2018-04" db="EMBL/GenBank/DDBJ databases">
        <title>OnivRS2 (Oryza nivara Reference Sequence Version 2).</title>
        <authorList>
            <person name="Zhang J."/>
            <person name="Kudrna D."/>
            <person name="Lee S."/>
            <person name="Talag J."/>
            <person name="Rajasekar S."/>
            <person name="Welchert J."/>
            <person name="Hsing Y.-I."/>
            <person name="Wing R.A."/>
        </authorList>
    </citation>
    <scope>NUCLEOTIDE SEQUENCE [LARGE SCALE GENOMIC DNA]</scope>
    <source>
        <strain evidence="1">SL10</strain>
    </source>
</reference>
<proteinExistence type="predicted"/>
<keyword evidence="2" id="KW-1185">Reference proteome</keyword>
<sequence>MLLIPEKEEGMCPLKLLLLALIATRLLIFSHVVEGNAPVNRLLEIFSTWRGRSGDDEFSSCNSPSRRLKLTSRTTMLLNISSDGSSLESKLYDRLSRDKLLKLTSRTTMLLMIPSQVQQSVLFCHDAARPPSCDSLVRNWRRERLSLSVHEPTGEMKVNSSNTRTGPKKFMQNLLVLLLHEKCGIGFMVCISWKL</sequence>
<protein>
    <submittedName>
        <fullName evidence="1">Uncharacterized protein</fullName>
    </submittedName>
</protein>
<dbReference type="Proteomes" id="UP000006591">
    <property type="component" value="Chromosome 2"/>
</dbReference>
<name>A0A0E0G1F2_ORYNI</name>
<dbReference type="HOGENOM" id="CLU_088749_0_0_1"/>
<dbReference type="Gramene" id="ONIVA02G04170.5">
    <property type="protein sequence ID" value="ONIVA02G04170.5"/>
    <property type="gene ID" value="ONIVA02G04170"/>
</dbReference>
<organism evidence="1">
    <name type="scientific">Oryza nivara</name>
    <name type="common">Indian wild rice</name>
    <name type="synonym">Oryza sativa f. spontanea</name>
    <dbReference type="NCBI Taxonomy" id="4536"/>
    <lineage>
        <taxon>Eukaryota</taxon>
        <taxon>Viridiplantae</taxon>
        <taxon>Streptophyta</taxon>
        <taxon>Embryophyta</taxon>
        <taxon>Tracheophyta</taxon>
        <taxon>Spermatophyta</taxon>
        <taxon>Magnoliopsida</taxon>
        <taxon>Liliopsida</taxon>
        <taxon>Poales</taxon>
        <taxon>Poaceae</taxon>
        <taxon>BOP clade</taxon>
        <taxon>Oryzoideae</taxon>
        <taxon>Oryzeae</taxon>
        <taxon>Oryzinae</taxon>
        <taxon>Oryza</taxon>
    </lineage>
</organism>